<reference evidence="2" key="1">
    <citation type="journal article" date="2019" name="Int. J. Syst. Evol. Microbiol.">
        <title>The Global Catalogue of Microorganisms (GCM) 10K type strain sequencing project: providing services to taxonomists for standard genome sequencing and annotation.</title>
        <authorList>
            <consortium name="The Broad Institute Genomics Platform"/>
            <consortium name="The Broad Institute Genome Sequencing Center for Infectious Disease"/>
            <person name="Wu L."/>
            <person name="Ma J."/>
        </authorList>
    </citation>
    <scope>NUCLEOTIDE SEQUENCE [LARGE SCALE GENOMIC DNA]</scope>
    <source>
        <strain evidence="2">CGMCC 1.12404</strain>
    </source>
</reference>
<accession>A0ABQ1FWM8</accession>
<proteinExistence type="predicted"/>
<dbReference type="RefSeq" id="WP_188428595.1">
    <property type="nucleotide sequence ID" value="NZ_BMEX01000001.1"/>
</dbReference>
<dbReference type="Proteomes" id="UP000617979">
    <property type="component" value="Unassembled WGS sequence"/>
</dbReference>
<dbReference type="EMBL" id="BMEX01000001">
    <property type="protein sequence ID" value="GGA31777.1"/>
    <property type="molecule type" value="Genomic_DNA"/>
</dbReference>
<comment type="caution">
    <text evidence="1">The sequence shown here is derived from an EMBL/GenBank/DDBJ whole genome shotgun (WGS) entry which is preliminary data.</text>
</comment>
<gene>
    <name evidence="1" type="ORF">GCM10007416_00370</name>
</gene>
<evidence type="ECO:0000313" key="1">
    <source>
        <dbReference type="EMBL" id="GGA31777.1"/>
    </source>
</evidence>
<organism evidence="1 2">
    <name type="scientific">Kroppenstedtia guangzhouensis</name>
    <dbReference type="NCBI Taxonomy" id="1274356"/>
    <lineage>
        <taxon>Bacteria</taxon>
        <taxon>Bacillati</taxon>
        <taxon>Bacillota</taxon>
        <taxon>Bacilli</taxon>
        <taxon>Bacillales</taxon>
        <taxon>Thermoactinomycetaceae</taxon>
        <taxon>Kroppenstedtia</taxon>
    </lineage>
</organism>
<evidence type="ECO:0000313" key="2">
    <source>
        <dbReference type="Proteomes" id="UP000617979"/>
    </source>
</evidence>
<sequence length="60" mass="6581">MLQGVKRVTGYVEDQAMARVVLEDGTIIHGPMMPTMAALLRVGIHDPVVKKKPTLRVVGR</sequence>
<name>A0ABQ1FWM8_9BACL</name>
<keyword evidence="2" id="KW-1185">Reference proteome</keyword>
<protein>
    <submittedName>
        <fullName evidence="1">Uncharacterized protein</fullName>
    </submittedName>
</protein>